<evidence type="ECO:0000256" key="3">
    <source>
        <dbReference type="ARBA" id="ARBA00012438"/>
    </source>
</evidence>
<dbReference type="InterPro" id="IPR004358">
    <property type="entry name" value="Sig_transdc_His_kin-like_C"/>
</dbReference>
<dbReference type="InterPro" id="IPR003661">
    <property type="entry name" value="HisK_dim/P_dom"/>
</dbReference>
<dbReference type="Gene3D" id="3.40.50.2300">
    <property type="match status" value="1"/>
</dbReference>
<keyword evidence="12" id="KW-0843">Virulence</keyword>
<keyword evidence="22" id="KW-0808">Transferase</keyword>
<dbReference type="SMART" id="SM00448">
    <property type="entry name" value="REC"/>
    <property type="match status" value="1"/>
</dbReference>
<evidence type="ECO:0000256" key="12">
    <source>
        <dbReference type="ARBA" id="ARBA00023026"/>
    </source>
</evidence>
<dbReference type="CDD" id="cd17546">
    <property type="entry name" value="REC_hyHK_CKI1_RcsC-like"/>
    <property type="match status" value="1"/>
</dbReference>
<evidence type="ECO:0000256" key="16">
    <source>
        <dbReference type="PROSITE-ProRule" id="PRU00110"/>
    </source>
</evidence>
<dbReference type="InterPro" id="IPR036890">
    <property type="entry name" value="HATPase_C_sf"/>
</dbReference>
<reference evidence="23" key="1">
    <citation type="submission" date="2016-10" db="EMBL/GenBank/DDBJ databases">
        <authorList>
            <person name="Varghese N."/>
            <person name="Submissions S."/>
        </authorList>
    </citation>
    <scope>NUCLEOTIDE SEQUENCE [LARGE SCALE GENOMIC DNA]</scope>
    <source>
        <strain evidence="23">DUS833</strain>
    </source>
</reference>
<evidence type="ECO:0000259" key="19">
    <source>
        <dbReference type="PROSITE" id="PS50109"/>
    </source>
</evidence>
<evidence type="ECO:0000256" key="5">
    <source>
        <dbReference type="ARBA" id="ARBA00022553"/>
    </source>
</evidence>
<dbReference type="InterPro" id="IPR005467">
    <property type="entry name" value="His_kinase_dom"/>
</dbReference>
<dbReference type="FunFam" id="3.30.565.10:FF:000010">
    <property type="entry name" value="Sensor histidine kinase RcsC"/>
    <property type="match status" value="1"/>
</dbReference>
<keyword evidence="9" id="KW-0067">ATP-binding</keyword>
<dbReference type="GO" id="GO:0000155">
    <property type="term" value="F:phosphorelay sensor kinase activity"/>
    <property type="evidence" value="ECO:0007669"/>
    <property type="project" value="InterPro"/>
</dbReference>
<dbReference type="EC" id="2.7.13.3" evidence="3"/>
<dbReference type="CDD" id="cd16922">
    <property type="entry name" value="HATPase_EvgS-ArcB-TorS-like"/>
    <property type="match status" value="1"/>
</dbReference>
<evidence type="ECO:0000256" key="15">
    <source>
        <dbReference type="ARBA" id="ARBA00070152"/>
    </source>
</evidence>
<dbReference type="InterPro" id="IPR008207">
    <property type="entry name" value="Sig_transdc_His_kin_Hpt_dom"/>
</dbReference>
<dbReference type="Pfam" id="PF01627">
    <property type="entry name" value="Hpt"/>
    <property type="match status" value="1"/>
</dbReference>
<gene>
    <name evidence="22" type="ORF">SAMN05445850_6214</name>
</gene>
<keyword evidence="23" id="KW-1185">Reference proteome</keyword>
<evidence type="ECO:0000256" key="2">
    <source>
        <dbReference type="ARBA" id="ARBA00004651"/>
    </source>
</evidence>
<dbReference type="Gene3D" id="1.10.287.130">
    <property type="match status" value="1"/>
</dbReference>
<protein>
    <recommendedName>
        <fullName evidence="15">Virulence sensor protein BvgS</fullName>
        <ecNumber evidence="3">2.7.13.3</ecNumber>
    </recommendedName>
</protein>
<keyword evidence="6 18" id="KW-0812">Transmembrane</keyword>
<evidence type="ECO:0000259" key="20">
    <source>
        <dbReference type="PROSITE" id="PS50110"/>
    </source>
</evidence>
<dbReference type="SMART" id="SM00387">
    <property type="entry name" value="HATPase_c"/>
    <property type="match status" value="1"/>
</dbReference>
<comment type="function">
    <text evidence="14">Member of the two-component regulatory system BvgS/BvgA. Phosphorylates BvgA via a four-step phosphorelay in response to environmental signals.</text>
</comment>
<evidence type="ECO:0000256" key="8">
    <source>
        <dbReference type="ARBA" id="ARBA00022741"/>
    </source>
</evidence>
<dbReference type="AlphaFoldDB" id="A0A1H1K0S6"/>
<evidence type="ECO:0000256" key="10">
    <source>
        <dbReference type="ARBA" id="ARBA00022989"/>
    </source>
</evidence>
<dbReference type="SUPFAM" id="SSF55874">
    <property type="entry name" value="ATPase domain of HSP90 chaperone/DNA topoisomerase II/histidine kinase"/>
    <property type="match status" value="1"/>
</dbReference>
<comment type="subcellular location">
    <subcellularLocation>
        <location evidence="2">Cell membrane</location>
        <topology evidence="2">Multi-pass membrane protein</topology>
    </subcellularLocation>
</comment>
<feature type="modified residue" description="Phosphohistidine" evidence="16">
    <location>
        <position position="1060"/>
    </location>
</feature>
<dbReference type="SUPFAM" id="SSF52172">
    <property type="entry name" value="CheY-like"/>
    <property type="match status" value="1"/>
</dbReference>
<dbReference type="PROSITE" id="PS50109">
    <property type="entry name" value="HIS_KIN"/>
    <property type="match status" value="1"/>
</dbReference>
<dbReference type="SMART" id="SM00388">
    <property type="entry name" value="HisKA"/>
    <property type="match status" value="1"/>
</dbReference>
<evidence type="ECO:0000256" key="9">
    <source>
        <dbReference type="ARBA" id="ARBA00022840"/>
    </source>
</evidence>
<dbReference type="PROSITE" id="PS50110">
    <property type="entry name" value="RESPONSE_REGULATORY"/>
    <property type="match status" value="1"/>
</dbReference>
<keyword evidence="4" id="KW-1003">Cell membrane</keyword>
<dbReference type="InterPro" id="IPR036641">
    <property type="entry name" value="HPT_dom_sf"/>
</dbReference>
<keyword evidence="8" id="KW-0547">Nucleotide-binding</keyword>
<dbReference type="Gene3D" id="1.20.120.160">
    <property type="entry name" value="HPT domain"/>
    <property type="match status" value="1"/>
</dbReference>
<dbReference type="SUPFAM" id="SSF55785">
    <property type="entry name" value="PYP-like sensor domain (PAS domain)"/>
    <property type="match status" value="1"/>
</dbReference>
<organism evidence="22 23">
    <name type="scientific">Paraburkholderia tuberum</name>
    <dbReference type="NCBI Taxonomy" id="157910"/>
    <lineage>
        <taxon>Bacteria</taxon>
        <taxon>Pseudomonadati</taxon>
        <taxon>Pseudomonadota</taxon>
        <taxon>Betaproteobacteria</taxon>
        <taxon>Burkholderiales</taxon>
        <taxon>Burkholderiaceae</taxon>
        <taxon>Paraburkholderia</taxon>
    </lineage>
</organism>
<accession>A0A1H1K0S6</accession>
<sequence>MSSAPQNDALNQLQRYKKLLVFGGGLVTTIMMIFAFTLAALSAVRGQVAAERQNFLVDRNLVMSEVNSSEALFRSALVSAELAWQDADQVDLELITRFRSQGYAFVPLPTSTAQPPLLFDMPGKSLTHDERRRYLGLTAQLGRVSAVNSLVRGQQASRYFYGAQHNIAGILSAPLPHQAAMAGTSAGRAHLIADLGDGLDGLAGIHAGEQPDNRRPVSWMLPAISPLTGKMAIRIAAPVFSDGSPFAILVTEYDPEILTAPLTVGGFDGTYMVVSEKGEIVASTAWNEQAPALIDRVRALGVAGATGSMQRETWRDGVFTIADRLGDTGWVLVYVFTWRDVVAGIGKQIGIGAVLTLATLAVVWGFLIYLKQRVFRPAIERSRRVFESEHLSRMLVETAPVGLGLIAVESGKALLRSPTMIDAAARVVVPTETLSAELVRRHRERGGATGANGMLHEELTLPTRDGGAMDLSVSVVPARYQGQDVLVTAFTDITAGKRLERQLRDAKQAADSANAAKSAFLAAMSHEIRTPLNAIMGNLELLSRSQLDALQRDRLTTIRASADGLLEVVSDVLDFSRSEAGEMRLERIAFDAQEVASRALLMFGPLARAKGVRLSGVFGTSPVLPMQGDPTRLGQVMNNLLANAIKFTAYGEVTLRLSVEAGVDDQDAMLTIEVEDSGIGMSSEQQALLFQAFSQTDATINRRFGGTGLGLALCARLIDAMGGTIAVRSEPGQGSCFTARVPLGESEGESDMPRFAGERILFVAAADAWHTYAVAALEAWGLQVQAYRHPAQLHPAMLNEADALILCGERDTWHADDESGLLAESSWVIDSSTEGPAYPVAVEPVVRVSSYSLKGLVAALRYTLQGEALQACDETQQVLSSRRLKVLIAEDNAVNRQLFEEQLRMLGCETRAAEDGQHALDWLSRERFDVLLTDLSMPVLDGYALAREAQVHWPEMPIVAATASATLEVRTWCEATGMTRVVTKPLQLDELSAVLSEVTGVPRVVIEADGSEPRRDGMLGGRAVPEQTRETFRKSCEASLTVIRAAHNDGDATRLLAELHSLRGALAVFGHDALADQCARLEITISKDGVQVAQKMIETLGARLRTDVLTDTKTLREILAEVSESECPEVG</sequence>
<dbReference type="SUPFAM" id="SSF47384">
    <property type="entry name" value="Homodimeric domain of signal transducing histidine kinase"/>
    <property type="match status" value="1"/>
</dbReference>
<evidence type="ECO:0000313" key="23">
    <source>
        <dbReference type="Proteomes" id="UP000199365"/>
    </source>
</evidence>
<feature type="transmembrane region" description="Helical" evidence="18">
    <location>
        <begin position="349"/>
        <end position="370"/>
    </location>
</feature>
<proteinExistence type="predicted"/>
<evidence type="ECO:0000256" key="13">
    <source>
        <dbReference type="ARBA" id="ARBA00023136"/>
    </source>
</evidence>
<feature type="transmembrane region" description="Helical" evidence="18">
    <location>
        <begin position="20"/>
        <end position="44"/>
    </location>
</feature>
<keyword evidence="7" id="KW-0732">Signal</keyword>
<dbReference type="InterPro" id="IPR003594">
    <property type="entry name" value="HATPase_dom"/>
</dbReference>
<dbReference type="Pfam" id="PF00072">
    <property type="entry name" value="Response_reg"/>
    <property type="match status" value="1"/>
</dbReference>
<evidence type="ECO:0000256" key="17">
    <source>
        <dbReference type="PROSITE-ProRule" id="PRU00169"/>
    </source>
</evidence>
<feature type="modified residue" description="4-aspartylphosphate" evidence="17">
    <location>
        <position position="934"/>
    </location>
</feature>
<dbReference type="Proteomes" id="UP000199365">
    <property type="component" value="Unassembled WGS sequence"/>
</dbReference>
<dbReference type="EMBL" id="FNKX01000002">
    <property type="protein sequence ID" value="SDR55888.1"/>
    <property type="molecule type" value="Genomic_DNA"/>
</dbReference>
<dbReference type="GO" id="GO:0005886">
    <property type="term" value="C:plasma membrane"/>
    <property type="evidence" value="ECO:0007669"/>
    <property type="project" value="UniProtKB-SubCell"/>
</dbReference>
<dbReference type="PANTHER" id="PTHR45339:SF1">
    <property type="entry name" value="HYBRID SIGNAL TRANSDUCTION HISTIDINE KINASE J"/>
    <property type="match status" value="1"/>
</dbReference>
<dbReference type="InterPro" id="IPR011006">
    <property type="entry name" value="CheY-like_superfamily"/>
</dbReference>
<keyword evidence="13 18" id="KW-0472">Membrane</keyword>
<dbReference type="InterPro" id="IPR036097">
    <property type="entry name" value="HisK_dim/P_sf"/>
</dbReference>
<evidence type="ECO:0000256" key="18">
    <source>
        <dbReference type="SAM" id="Phobius"/>
    </source>
</evidence>
<keyword evidence="10 18" id="KW-1133">Transmembrane helix</keyword>
<comment type="catalytic activity">
    <reaction evidence="1">
        <text>ATP + protein L-histidine = ADP + protein N-phospho-L-histidine.</text>
        <dbReference type="EC" id="2.7.13.3"/>
    </reaction>
</comment>
<name>A0A1H1K0S6_9BURK</name>
<dbReference type="STRING" id="157910.SAMN05445850_6214"/>
<dbReference type="Pfam" id="PF02518">
    <property type="entry name" value="HATPase_c"/>
    <property type="match status" value="1"/>
</dbReference>
<dbReference type="SUPFAM" id="SSF47226">
    <property type="entry name" value="Histidine-containing phosphotransfer domain, HPT domain"/>
    <property type="match status" value="1"/>
</dbReference>
<dbReference type="Gene3D" id="3.30.565.10">
    <property type="entry name" value="Histidine kinase-like ATPase, C-terminal domain"/>
    <property type="match status" value="1"/>
</dbReference>
<dbReference type="CDD" id="cd00082">
    <property type="entry name" value="HisKA"/>
    <property type="match status" value="1"/>
</dbReference>
<dbReference type="InterPro" id="IPR001789">
    <property type="entry name" value="Sig_transdc_resp-reg_receiver"/>
</dbReference>
<dbReference type="Pfam" id="PF00512">
    <property type="entry name" value="HisKA"/>
    <property type="match status" value="1"/>
</dbReference>
<evidence type="ECO:0000256" key="1">
    <source>
        <dbReference type="ARBA" id="ARBA00000085"/>
    </source>
</evidence>
<dbReference type="PANTHER" id="PTHR45339">
    <property type="entry name" value="HYBRID SIGNAL TRANSDUCTION HISTIDINE KINASE J"/>
    <property type="match status" value="1"/>
</dbReference>
<evidence type="ECO:0000256" key="11">
    <source>
        <dbReference type="ARBA" id="ARBA00023012"/>
    </source>
</evidence>
<evidence type="ECO:0000259" key="21">
    <source>
        <dbReference type="PROSITE" id="PS50894"/>
    </source>
</evidence>
<dbReference type="Gene3D" id="3.30.450.20">
    <property type="entry name" value="PAS domain"/>
    <property type="match status" value="1"/>
</dbReference>
<feature type="domain" description="HPt" evidence="21">
    <location>
        <begin position="1021"/>
        <end position="1126"/>
    </location>
</feature>
<evidence type="ECO:0000256" key="4">
    <source>
        <dbReference type="ARBA" id="ARBA00022475"/>
    </source>
</evidence>
<dbReference type="RefSeq" id="WP_090809605.1">
    <property type="nucleotide sequence ID" value="NZ_FNKX01000002.1"/>
</dbReference>
<evidence type="ECO:0000313" key="22">
    <source>
        <dbReference type="EMBL" id="SDR55888.1"/>
    </source>
</evidence>
<feature type="domain" description="Response regulatory" evidence="20">
    <location>
        <begin position="885"/>
        <end position="999"/>
    </location>
</feature>
<keyword evidence="11" id="KW-0902">Two-component regulatory system</keyword>
<dbReference type="PROSITE" id="PS50894">
    <property type="entry name" value="HPT"/>
    <property type="match status" value="1"/>
</dbReference>
<keyword evidence="22" id="KW-0418">Kinase</keyword>
<dbReference type="InterPro" id="IPR035965">
    <property type="entry name" value="PAS-like_dom_sf"/>
</dbReference>
<feature type="domain" description="Histidine kinase" evidence="19">
    <location>
        <begin position="523"/>
        <end position="745"/>
    </location>
</feature>
<evidence type="ECO:0000256" key="7">
    <source>
        <dbReference type="ARBA" id="ARBA00022729"/>
    </source>
</evidence>
<evidence type="ECO:0000256" key="14">
    <source>
        <dbReference type="ARBA" id="ARBA00058004"/>
    </source>
</evidence>
<dbReference type="PRINTS" id="PR00344">
    <property type="entry name" value="BCTRLSENSOR"/>
</dbReference>
<keyword evidence="5 17" id="KW-0597">Phosphoprotein</keyword>
<dbReference type="GO" id="GO:0005524">
    <property type="term" value="F:ATP binding"/>
    <property type="evidence" value="ECO:0007669"/>
    <property type="project" value="UniProtKB-KW"/>
</dbReference>
<evidence type="ECO:0000256" key="6">
    <source>
        <dbReference type="ARBA" id="ARBA00022692"/>
    </source>
</evidence>